<dbReference type="AlphaFoldDB" id="A0A3G3LLZ1"/>
<feature type="domain" description="RNA polymerase Rpb1" evidence="10">
    <location>
        <begin position="168"/>
        <end position="739"/>
    </location>
</feature>
<evidence type="ECO:0000259" key="11">
    <source>
        <dbReference type="Pfam" id="PF05000"/>
    </source>
</evidence>
<dbReference type="GO" id="GO:0006351">
    <property type="term" value="P:DNA-templated transcription"/>
    <property type="evidence" value="ECO:0007669"/>
    <property type="project" value="InterPro"/>
</dbReference>
<dbReference type="RefSeq" id="YP_009538722.1">
    <property type="nucleotide sequence ID" value="NC_039928.1"/>
</dbReference>
<dbReference type="CDD" id="cd02655">
    <property type="entry name" value="RNAP_beta'_C"/>
    <property type="match status" value="1"/>
</dbReference>
<dbReference type="Gene3D" id="1.10.274.100">
    <property type="entry name" value="RNA polymerase Rpb1, domain 3"/>
    <property type="match status" value="1"/>
</dbReference>
<evidence type="ECO:0000256" key="6">
    <source>
        <dbReference type="ARBA" id="ARBA00022833"/>
    </source>
</evidence>
<proteinExistence type="predicted"/>
<evidence type="ECO:0000256" key="5">
    <source>
        <dbReference type="ARBA" id="ARBA00022723"/>
    </source>
</evidence>
<dbReference type="Pfam" id="PF04998">
    <property type="entry name" value="RNA_pol_Rpb1_5"/>
    <property type="match status" value="1"/>
</dbReference>
<dbReference type="PANTHER" id="PTHR19376:SF68">
    <property type="entry name" value="DNA-DIRECTED RNA POLYMERASE SUBUNIT BETA"/>
    <property type="match status" value="1"/>
</dbReference>
<dbReference type="InterPro" id="IPR007083">
    <property type="entry name" value="RNA_pol_Rpb1_4"/>
</dbReference>
<feature type="domain" description="RNA polymerase Rpb1" evidence="9">
    <location>
        <begin position="2"/>
        <end position="58"/>
    </location>
</feature>
<evidence type="ECO:0000256" key="4">
    <source>
        <dbReference type="ARBA" id="ARBA00022695"/>
    </source>
</evidence>
<geneLocation type="chloroplast" evidence="12"/>
<dbReference type="EC" id="2.7.7.6" evidence="1"/>
<keyword evidence="5" id="KW-0479">Metal-binding</keyword>
<evidence type="ECO:0000259" key="9">
    <source>
        <dbReference type="Pfam" id="PF04983"/>
    </source>
</evidence>
<evidence type="ECO:0000256" key="8">
    <source>
        <dbReference type="ARBA" id="ARBA00048552"/>
    </source>
</evidence>
<evidence type="ECO:0000259" key="10">
    <source>
        <dbReference type="Pfam" id="PF04998"/>
    </source>
</evidence>
<dbReference type="GO" id="GO:0003677">
    <property type="term" value="F:DNA binding"/>
    <property type="evidence" value="ECO:0007669"/>
    <property type="project" value="InterPro"/>
</dbReference>
<keyword evidence="6" id="KW-0862">Zinc</keyword>
<keyword evidence="7" id="KW-0804">Transcription</keyword>
<keyword evidence="12" id="KW-0934">Plastid</keyword>
<evidence type="ECO:0000256" key="2">
    <source>
        <dbReference type="ARBA" id="ARBA00022478"/>
    </source>
</evidence>
<dbReference type="GeneID" id="38458682"/>
<comment type="catalytic activity">
    <reaction evidence="8">
        <text>RNA(n) + a ribonucleoside 5'-triphosphate = RNA(n+1) + diphosphate</text>
        <dbReference type="Rhea" id="RHEA:21248"/>
        <dbReference type="Rhea" id="RHEA-COMP:14527"/>
        <dbReference type="Rhea" id="RHEA-COMP:17342"/>
        <dbReference type="ChEBI" id="CHEBI:33019"/>
        <dbReference type="ChEBI" id="CHEBI:61557"/>
        <dbReference type="ChEBI" id="CHEBI:140395"/>
        <dbReference type="EC" id="2.7.7.6"/>
    </reaction>
</comment>
<accession>A0A3G3LLZ1</accession>
<dbReference type="InterPro" id="IPR007081">
    <property type="entry name" value="RNA_pol_Rpb1_5"/>
</dbReference>
<protein>
    <recommendedName>
        <fullName evidence="1">DNA-directed RNA polymerase</fullName>
        <ecNumber evidence="1">2.7.7.6</ecNumber>
    </recommendedName>
</protein>
<evidence type="ECO:0000313" key="12">
    <source>
        <dbReference type="EMBL" id="AYQ93718.1"/>
    </source>
</evidence>
<dbReference type="Pfam" id="PF05000">
    <property type="entry name" value="RNA_pol_Rpb1_4"/>
    <property type="match status" value="1"/>
</dbReference>
<dbReference type="InterPro" id="IPR007066">
    <property type="entry name" value="RNA_pol_Rpb1_3"/>
</dbReference>
<dbReference type="Pfam" id="PF04983">
    <property type="entry name" value="RNA_pol_Rpb1_3"/>
    <property type="match status" value="1"/>
</dbReference>
<dbReference type="Gene3D" id="1.10.132.30">
    <property type="match status" value="1"/>
</dbReference>
<evidence type="ECO:0000256" key="3">
    <source>
        <dbReference type="ARBA" id="ARBA00022679"/>
    </source>
</evidence>
<dbReference type="PANTHER" id="PTHR19376">
    <property type="entry name" value="DNA-DIRECTED RNA POLYMERASE"/>
    <property type="match status" value="1"/>
</dbReference>
<keyword evidence="4" id="KW-0548">Nucleotidyltransferase</keyword>
<reference evidence="12" key="1">
    <citation type="journal article" date="2018" name="Sci. Rep.">
        <title>Dynamic evolution of inverted repeats in Euglenophyta plastid genomes.</title>
        <authorList>
            <person name="Karnkowska A."/>
            <person name="Bennett M.S."/>
            <person name="Triemer R.E."/>
        </authorList>
    </citation>
    <scope>NUCLEOTIDE SEQUENCE</scope>
</reference>
<dbReference type="GO" id="GO:0000428">
    <property type="term" value="C:DNA-directed RNA polymerase complex"/>
    <property type="evidence" value="ECO:0007669"/>
    <property type="project" value="UniProtKB-KW"/>
</dbReference>
<dbReference type="EMBL" id="MH898674">
    <property type="protein sequence ID" value="AYQ93718.1"/>
    <property type="molecule type" value="Genomic_DNA"/>
</dbReference>
<evidence type="ECO:0000256" key="7">
    <source>
        <dbReference type="ARBA" id="ARBA00023163"/>
    </source>
</evidence>
<dbReference type="InterPro" id="IPR045867">
    <property type="entry name" value="DNA-dir_RpoC_beta_prime"/>
</dbReference>
<dbReference type="Gene3D" id="1.10.1790.20">
    <property type="match status" value="1"/>
</dbReference>
<sequence>MKEIICNKTFDKKQITKLIEWFIYNYGTIRTGKLINKLKFIGFKYSTISGLSLGPEDLIIPKIKSKLIKNTKTFIENKEKKYKAGKITKQNLLQKEIETWNLVNNTLKDEIIKNFRQTNLLNPVYMMIFSGARGNIAQIKQLVGMRGLMSDSKGEIINIPIKSSLKEGLKSKEYFISCYGARKGIIDTALKTANSGYLTRKLIYVAQNLIIKQQDCKTKKGLLIKLYVKKKENYTKLKNKLIGSIISENITNKNNKNIICKGQDICPYIAKKIIKHKLYIYVRSVLTCNLNIGICQLCYGWNLGNNKLVRIGEAVGILAAQSIGEPGTQLTMRTFHTGGIFTSKTNKVITAPHNGTIIYNQKENGIRMKNKFDENLFFILKEKEIYVKQNKKIISKIYLPKHSTIFFKPNKKVFKKQIIAEVTKWRKKKRKTNEIREIKSHSSGISYFQNDKYNHRKLWIINGHVINSKQFYDNLIKQKKNYNLLGTNKRYFSYKKNNNIKLTRLNYKNSKLIKNRQKNIKKEERKVYKLIRLINKQERVVLTNEKLQVIYALSNLNQKNKIPKLGKFLSNFNGQILKIMEDKITVEKSIPYVIPKYSKTGLINNELIEKNRTLFKSKYEKEKTKDIIEGLPKVEEILETKKNRGLQKIKGNPHERLEKTFLLFKKKYNSEIANRKSIEKIQRILVKQVQKVYQLQDVNIAEKHISTIIRQMTSKVIIRQSGNSSTLEGEIIDINKIEKINKCIKSKAIYEPILLGISKASLINDGFISAACFQETIRVLSKSAIRGRIDWLIGLKENIILGNLIPAGTGVNITTINLGV</sequence>
<keyword evidence="3" id="KW-0808">Transferase</keyword>
<organism evidence="12">
    <name type="scientific">Lepocinclis ovum</name>
    <dbReference type="NCBI Taxonomy" id="86638"/>
    <lineage>
        <taxon>Eukaryota</taxon>
        <taxon>Discoba</taxon>
        <taxon>Euglenozoa</taxon>
        <taxon>Euglenida</taxon>
        <taxon>Spirocuta</taxon>
        <taxon>Euglenophyceae</taxon>
        <taxon>Euglenales</taxon>
        <taxon>Phacaceae</taxon>
        <taxon>Lepocinclis</taxon>
    </lineage>
</organism>
<dbReference type="GO" id="GO:0046872">
    <property type="term" value="F:metal ion binding"/>
    <property type="evidence" value="ECO:0007669"/>
    <property type="project" value="UniProtKB-KW"/>
</dbReference>
<dbReference type="GO" id="GO:0003899">
    <property type="term" value="F:DNA-directed RNA polymerase activity"/>
    <property type="evidence" value="ECO:0007669"/>
    <property type="project" value="UniProtKB-EC"/>
</dbReference>
<dbReference type="SUPFAM" id="SSF64484">
    <property type="entry name" value="beta and beta-prime subunits of DNA dependent RNA-polymerase"/>
    <property type="match status" value="1"/>
</dbReference>
<dbReference type="InterPro" id="IPR042102">
    <property type="entry name" value="RNA_pol_Rpb1_3_sf"/>
</dbReference>
<dbReference type="Gene3D" id="1.10.150.390">
    <property type="match status" value="1"/>
</dbReference>
<keyword evidence="2" id="KW-0240">DNA-directed RNA polymerase</keyword>
<name>A0A3G3LLZ1_9EUGL</name>
<evidence type="ECO:0000256" key="1">
    <source>
        <dbReference type="ARBA" id="ARBA00012418"/>
    </source>
</evidence>
<keyword evidence="12" id="KW-0150">Chloroplast</keyword>
<dbReference type="InterPro" id="IPR038120">
    <property type="entry name" value="Rpb1_funnel_sf"/>
</dbReference>
<feature type="domain" description="RNA polymerase Rpb1" evidence="11">
    <location>
        <begin position="91"/>
        <end position="159"/>
    </location>
</feature>